<protein>
    <recommendedName>
        <fullName evidence="9">Major facilitator superfamily (MFS) profile domain-containing protein</fullName>
    </recommendedName>
</protein>
<evidence type="ECO:0000259" key="9">
    <source>
        <dbReference type="PROSITE" id="PS50850"/>
    </source>
</evidence>
<keyword evidence="4 8" id="KW-0812">Transmembrane</keyword>
<organism evidence="10 11">
    <name type="scientific">Penicillium egyptiacum</name>
    <dbReference type="NCBI Taxonomy" id="1303716"/>
    <lineage>
        <taxon>Eukaryota</taxon>
        <taxon>Fungi</taxon>
        <taxon>Dikarya</taxon>
        <taxon>Ascomycota</taxon>
        <taxon>Pezizomycotina</taxon>
        <taxon>Eurotiomycetes</taxon>
        <taxon>Eurotiomycetidae</taxon>
        <taxon>Eurotiales</taxon>
        <taxon>Aspergillaceae</taxon>
        <taxon>Penicillium</taxon>
    </lineage>
</organism>
<feature type="region of interest" description="Disordered" evidence="7">
    <location>
        <begin position="1"/>
        <end position="24"/>
    </location>
</feature>
<dbReference type="PANTHER" id="PTHR23501">
    <property type="entry name" value="MAJOR FACILITATOR SUPERFAMILY"/>
    <property type="match status" value="1"/>
</dbReference>
<evidence type="ECO:0000256" key="8">
    <source>
        <dbReference type="SAM" id="Phobius"/>
    </source>
</evidence>
<feature type="transmembrane region" description="Helical" evidence="8">
    <location>
        <begin position="79"/>
        <end position="99"/>
    </location>
</feature>
<feature type="compositionally biased region" description="Polar residues" evidence="7">
    <location>
        <begin position="1"/>
        <end position="11"/>
    </location>
</feature>
<dbReference type="InterPro" id="IPR020846">
    <property type="entry name" value="MFS_dom"/>
</dbReference>
<accession>A0A9W4KL69</accession>
<proteinExistence type="inferred from homology"/>
<comment type="caution">
    <text evidence="10">The sequence shown here is derived from an EMBL/GenBank/DDBJ whole genome shotgun (WGS) entry which is preliminary data.</text>
</comment>
<evidence type="ECO:0000256" key="1">
    <source>
        <dbReference type="ARBA" id="ARBA00004141"/>
    </source>
</evidence>
<feature type="transmembrane region" description="Helical" evidence="8">
    <location>
        <begin position="234"/>
        <end position="254"/>
    </location>
</feature>
<feature type="transmembrane region" description="Helical" evidence="8">
    <location>
        <begin position="39"/>
        <end position="59"/>
    </location>
</feature>
<feature type="transmembrane region" description="Helical" evidence="8">
    <location>
        <begin position="165"/>
        <end position="182"/>
    </location>
</feature>
<feature type="transmembrane region" description="Helical" evidence="8">
    <location>
        <begin position="106"/>
        <end position="126"/>
    </location>
</feature>
<evidence type="ECO:0000256" key="3">
    <source>
        <dbReference type="ARBA" id="ARBA00022448"/>
    </source>
</evidence>
<feature type="transmembrane region" description="Helical" evidence="8">
    <location>
        <begin position="518"/>
        <end position="547"/>
    </location>
</feature>
<evidence type="ECO:0000313" key="11">
    <source>
        <dbReference type="Proteomes" id="UP001154252"/>
    </source>
</evidence>
<dbReference type="Proteomes" id="UP001154252">
    <property type="component" value="Unassembled WGS sequence"/>
</dbReference>
<dbReference type="InterPro" id="IPR011701">
    <property type="entry name" value="MFS"/>
</dbReference>
<dbReference type="Pfam" id="PF07690">
    <property type="entry name" value="MFS_1"/>
    <property type="match status" value="1"/>
</dbReference>
<keyword evidence="3" id="KW-0813">Transport</keyword>
<dbReference type="GO" id="GO:0022857">
    <property type="term" value="F:transmembrane transporter activity"/>
    <property type="evidence" value="ECO:0007669"/>
    <property type="project" value="InterPro"/>
</dbReference>
<feature type="transmembrane region" description="Helical" evidence="8">
    <location>
        <begin position="400"/>
        <end position="423"/>
    </location>
</feature>
<dbReference type="GO" id="GO:0005886">
    <property type="term" value="C:plasma membrane"/>
    <property type="evidence" value="ECO:0007669"/>
    <property type="project" value="TreeGrafter"/>
</dbReference>
<feature type="transmembrane region" description="Helical" evidence="8">
    <location>
        <begin position="435"/>
        <end position="453"/>
    </location>
</feature>
<feature type="transmembrane region" description="Helical" evidence="8">
    <location>
        <begin position="266"/>
        <end position="285"/>
    </location>
</feature>
<dbReference type="SUPFAM" id="SSF103473">
    <property type="entry name" value="MFS general substrate transporter"/>
    <property type="match status" value="1"/>
</dbReference>
<evidence type="ECO:0000256" key="7">
    <source>
        <dbReference type="SAM" id="MobiDB-lite"/>
    </source>
</evidence>
<keyword evidence="6 8" id="KW-0472">Membrane</keyword>
<dbReference type="Gene3D" id="1.20.1250.20">
    <property type="entry name" value="MFS general substrate transporter like domains"/>
    <property type="match status" value="1"/>
</dbReference>
<dbReference type="OrthoDB" id="10021397at2759"/>
<keyword evidence="11" id="KW-1185">Reference proteome</keyword>
<comment type="subcellular location">
    <subcellularLocation>
        <location evidence="1">Membrane</location>
        <topology evidence="1">Multi-pass membrane protein</topology>
    </subcellularLocation>
</comment>
<dbReference type="PANTHER" id="PTHR23501:SF12">
    <property type="entry name" value="MAJOR FACILITATOR SUPERFAMILY (MFS) PROFILE DOMAIN-CONTAINING PROTEIN-RELATED"/>
    <property type="match status" value="1"/>
</dbReference>
<evidence type="ECO:0000256" key="4">
    <source>
        <dbReference type="ARBA" id="ARBA00022692"/>
    </source>
</evidence>
<name>A0A9W4KL69_9EURO</name>
<dbReference type="AlphaFoldDB" id="A0A9W4KL69"/>
<evidence type="ECO:0000256" key="6">
    <source>
        <dbReference type="ARBA" id="ARBA00023136"/>
    </source>
</evidence>
<dbReference type="EMBL" id="CAJVRC010000884">
    <property type="protein sequence ID" value="CAG8904412.1"/>
    <property type="molecule type" value="Genomic_DNA"/>
</dbReference>
<feature type="domain" description="Major facilitator superfamily (MFS) profile" evidence="9">
    <location>
        <begin position="42"/>
        <end position="551"/>
    </location>
</feature>
<keyword evidence="5 8" id="KW-1133">Transmembrane helix</keyword>
<dbReference type="PROSITE" id="PS50850">
    <property type="entry name" value="MFS"/>
    <property type="match status" value="1"/>
</dbReference>
<evidence type="ECO:0000256" key="2">
    <source>
        <dbReference type="ARBA" id="ARBA00007520"/>
    </source>
</evidence>
<feature type="transmembrane region" description="Helical" evidence="8">
    <location>
        <begin position="132"/>
        <end position="153"/>
    </location>
</feature>
<sequence length="561" mass="60303">MAEVSTSSGPESLQDAEKLTQSDSSLDSQEKRQITGFKWFLFLFSTLTAIFVYSLDNTIVANIAPKIVNDFNAVEDLPWLSVGFMIGGMAMILPFGKIYTLFDAKWVFIVSTIVFMAASALCGGAPTMDAEIIGRVFAGAGGNGMYFGLLALISMNTSSRERPKWLSLSGLVWGLGTVLGPVVGGAFELYTWRWAFYINLLFGAILLPTYLFVIPSNDPLPGTSRWQKLATFDWVGTVLSVGAFTTLVMGINFGGTLYPWSSGQTIALFVVSGVLWIIFGLQQGFNIATSTDRRILPIHLFAQKEPVLLFISCAAVGAVSYVSVYYVPIYFQFIQGDNAIQSAVRLLPFIFLLISTIPLSGVMMSHVGYYKPWYVGGSILALIPAVLMSTIIHVDTPSGVIYVLEVVLGLGAGAYTQAAFGVIQAVVVPAEAPNGLTLMLLGWLLCFSAMFPANTDCTAQLSGMTLGLSISGAIFVNLASNDLFALLPEYPQSQVRQIVSGTSGQLLSSLSEKLRNQALVIIVSAWHYIFICVYVAAAASLICSVFMSHKKCNVSAAAGGA</sequence>
<feature type="transmembrane region" description="Helical" evidence="8">
    <location>
        <begin position="306"/>
        <end position="327"/>
    </location>
</feature>
<dbReference type="InterPro" id="IPR036259">
    <property type="entry name" value="MFS_trans_sf"/>
</dbReference>
<evidence type="ECO:0000256" key="5">
    <source>
        <dbReference type="ARBA" id="ARBA00022989"/>
    </source>
</evidence>
<comment type="similarity">
    <text evidence="2">Belongs to the major facilitator superfamily. TCR/Tet family.</text>
</comment>
<feature type="transmembrane region" description="Helical" evidence="8">
    <location>
        <begin position="465"/>
        <end position="487"/>
    </location>
</feature>
<gene>
    <name evidence="10" type="ORF">PEGY_LOCUS7781</name>
</gene>
<evidence type="ECO:0000313" key="10">
    <source>
        <dbReference type="EMBL" id="CAG8904412.1"/>
    </source>
</evidence>
<feature type="transmembrane region" description="Helical" evidence="8">
    <location>
        <begin position="339"/>
        <end position="361"/>
    </location>
</feature>
<feature type="transmembrane region" description="Helical" evidence="8">
    <location>
        <begin position="194"/>
        <end position="213"/>
    </location>
</feature>
<reference evidence="10" key="1">
    <citation type="submission" date="2021-07" db="EMBL/GenBank/DDBJ databases">
        <authorList>
            <person name="Branca A.L. A."/>
        </authorList>
    </citation>
    <scope>NUCLEOTIDE SEQUENCE</scope>
</reference>
<feature type="transmembrane region" description="Helical" evidence="8">
    <location>
        <begin position="373"/>
        <end position="394"/>
    </location>
</feature>